<name>A0A3S2TUG6_9BACI</name>
<dbReference type="PANTHER" id="PTHR30055">
    <property type="entry name" value="HTH-TYPE TRANSCRIPTIONAL REGULATOR RUTR"/>
    <property type="match status" value="1"/>
</dbReference>
<keyword evidence="4" id="KW-0804">Transcription</keyword>
<dbReference type="AlphaFoldDB" id="A0A3S2TUG6"/>
<feature type="DNA-binding region" description="H-T-H motif" evidence="5">
    <location>
        <begin position="28"/>
        <end position="47"/>
    </location>
</feature>
<dbReference type="InterPro" id="IPR009057">
    <property type="entry name" value="Homeodomain-like_sf"/>
</dbReference>
<dbReference type="EMBL" id="RZTZ01000003">
    <property type="protein sequence ID" value="RVT63622.1"/>
    <property type="molecule type" value="Genomic_DNA"/>
</dbReference>
<evidence type="ECO:0000313" key="7">
    <source>
        <dbReference type="EMBL" id="RVT63622.1"/>
    </source>
</evidence>
<evidence type="ECO:0000259" key="6">
    <source>
        <dbReference type="PROSITE" id="PS50977"/>
    </source>
</evidence>
<keyword evidence="3 5" id="KW-0238">DNA-binding</keyword>
<dbReference type="Pfam" id="PF02909">
    <property type="entry name" value="TetR_C_1"/>
    <property type="match status" value="1"/>
</dbReference>
<keyword evidence="1" id="KW-0678">Repressor</keyword>
<dbReference type="PANTHER" id="PTHR30055:SF151">
    <property type="entry name" value="TRANSCRIPTIONAL REGULATORY PROTEIN"/>
    <property type="match status" value="1"/>
</dbReference>
<feature type="domain" description="HTH tetR-type" evidence="6">
    <location>
        <begin position="5"/>
        <end position="65"/>
    </location>
</feature>
<evidence type="ECO:0000256" key="3">
    <source>
        <dbReference type="ARBA" id="ARBA00023125"/>
    </source>
</evidence>
<dbReference type="GO" id="GO:0045892">
    <property type="term" value="P:negative regulation of DNA-templated transcription"/>
    <property type="evidence" value="ECO:0007669"/>
    <property type="project" value="InterPro"/>
</dbReference>
<keyword evidence="8" id="KW-1185">Reference proteome</keyword>
<dbReference type="PRINTS" id="PR00455">
    <property type="entry name" value="HTHTETR"/>
</dbReference>
<dbReference type="GO" id="GO:0003700">
    <property type="term" value="F:DNA-binding transcription factor activity"/>
    <property type="evidence" value="ECO:0007669"/>
    <property type="project" value="TreeGrafter"/>
</dbReference>
<dbReference type="GeneID" id="87619041"/>
<dbReference type="Gene3D" id="1.10.357.10">
    <property type="entry name" value="Tetracycline Repressor, domain 2"/>
    <property type="match status" value="1"/>
</dbReference>
<dbReference type="SUPFAM" id="SSF48498">
    <property type="entry name" value="Tetracyclin repressor-like, C-terminal domain"/>
    <property type="match status" value="1"/>
</dbReference>
<dbReference type="PRINTS" id="PR00400">
    <property type="entry name" value="TETREPRESSOR"/>
</dbReference>
<reference evidence="7 8" key="1">
    <citation type="submission" date="2019-01" db="EMBL/GenBank/DDBJ databases">
        <title>Bacillus sp. M5HDSG1-1, whole genome shotgun sequence.</title>
        <authorList>
            <person name="Tuo L."/>
        </authorList>
    </citation>
    <scope>NUCLEOTIDE SEQUENCE [LARGE SCALE GENOMIC DNA]</scope>
    <source>
        <strain evidence="7 8">M5HDSG1-1</strain>
    </source>
</reference>
<dbReference type="PROSITE" id="PS50977">
    <property type="entry name" value="HTH_TETR_2"/>
    <property type="match status" value="1"/>
</dbReference>
<proteinExistence type="predicted"/>
<dbReference type="InterPro" id="IPR036271">
    <property type="entry name" value="Tet_transcr_reg_TetR-rel_C_sf"/>
</dbReference>
<dbReference type="Gene3D" id="1.10.10.60">
    <property type="entry name" value="Homeodomain-like"/>
    <property type="match status" value="1"/>
</dbReference>
<accession>A0A3S2TUG6</accession>
<protein>
    <submittedName>
        <fullName evidence="7">TetR family transcriptional regulator</fullName>
    </submittedName>
</protein>
<evidence type="ECO:0000256" key="2">
    <source>
        <dbReference type="ARBA" id="ARBA00023015"/>
    </source>
</evidence>
<evidence type="ECO:0000256" key="1">
    <source>
        <dbReference type="ARBA" id="ARBA00022491"/>
    </source>
</evidence>
<dbReference type="InterPro" id="IPR001647">
    <property type="entry name" value="HTH_TetR"/>
</dbReference>
<evidence type="ECO:0000256" key="5">
    <source>
        <dbReference type="PROSITE-ProRule" id="PRU00335"/>
    </source>
</evidence>
<gene>
    <name evidence="7" type="ORF">EM808_10150</name>
</gene>
<dbReference type="GO" id="GO:0046677">
    <property type="term" value="P:response to antibiotic"/>
    <property type="evidence" value="ECO:0007669"/>
    <property type="project" value="InterPro"/>
</dbReference>
<sequence length="214" mass="24590">MQKKNVSKEAIINAALEILREQGLAHVTMRNVAARLKIKAPALYWYIKNKQELLELLGEYIACQFTFPKECSSWEEEVELFSLELRRVLLSVPDGAEIMMVTLPVTKQRLLLINRTFAIFHRSGLREDKIFQAVNFINTYVTSYVLDEQKQQRMLEEIGFEAVQDKFSEAIAALSKAEAPYIYHHFLSPNEGLKSSNDFLSGLKVIIKGLQQLH</sequence>
<dbReference type="Proteomes" id="UP000288024">
    <property type="component" value="Unassembled WGS sequence"/>
</dbReference>
<dbReference type="InterPro" id="IPR004111">
    <property type="entry name" value="Repressor_TetR_C"/>
</dbReference>
<dbReference type="InterPro" id="IPR050109">
    <property type="entry name" value="HTH-type_TetR-like_transc_reg"/>
</dbReference>
<dbReference type="RefSeq" id="WP_127738099.1">
    <property type="nucleotide sequence ID" value="NZ_CAJCKN010000064.1"/>
</dbReference>
<dbReference type="Pfam" id="PF00440">
    <property type="entry name" value="TetR_N"/>
    <property type="match status" value="1"/>
</dbReference>
<organism evidence="7 8">
    <name type="scientific">Niallia taxi</name>
    <dbReference type="NCBI Taxonomy" id="2499688"/>
    <lineage>
        <taxon>Bacteria</taxon>
        <taxon>Bacillati</taxon>
        <taxon>Bacillota</taxon>
        <taxon>Bacilli</taxon>
        <taxon>Bacillales</taxon>
        <taxon>Bacillaceae</taxon>
        <taxon>Niallia</taxon>
    </lineage>
</organism>
<comment type="caution">
    <text evidence="7">The sequence shown here is derived from an EMBL/GenBank/DDBJ whole genome shotgun (WGS) entry which is preliminary data.</text>
</comment>
<dbReference type="SUPFAM" id="SSF46689">
    <property type="entry name" value="Homeodomain-like"/>
    <property type="match status" value="1"/>
</dbReference>
<keyword evidence="2" id="KW-0805">Transcription regulation</keyword>
<dbReference type="InterPro" id="IPR003012">
    <property type="entry name" value="Tet_transcr_reg_TetR"/>
</dbReference>
<evidence type="ECO:0000256" key="4">
    <source>
        <dbReference type="ARBA" id="ARBA00023163"/>
    </source>
</evidence>
<dbReference type="GO" id="GO:0000976">
    <property type="term" value="F:transcription cis-regulatory region binding"/>
    <property type="evidence" value="ECO:0007669"/>
    <property type="project" value="TreeGrafter"/>
</dbReference>
<evidence type="ECO:0000313" key="8">
    <source>
        <dbReference type="Proteomes" id="UP000288024"/>
    </source>
</evidence>